<dbReference type="Proteomes" id="UP000181980">
    <property type="component" value="Unassembled WGS sequence"/>
</dbReference>
<dbReference type="RefSeq" id="WP_069113219.1">
    <property type="nucleotide sequence ID" value="NZ_FNUC01000003.1"/>
</dbReference>
<evidence type="ECO:0000313" key="3">
    <source>
        <dbReference type="EMBL" id="SEE40316.1"/>
    </source>
</evidence>
<dbReference type="EMBL" id="FNUC01000003">
    <property type="protein sequence ID" value="SEE40316.1"/>
    <property type="molecule type" value="Genomic_DNA"/>
</dbReference>
<dbReference type="PANTHER" id="PTHR12521">
    <property type="entry name" value="PROTEIN C6ORF130"/>
    <property type="match status" value="1"/>
</dbReference>
<reference evidence="4" key="1">
    <citation type="submission" date="2016-10" db="EMBL/GenBank/DDBJ databases">
        <authorList>
            <person name="Varghese N."/>
            <person name="Submissions S."/>
        </authorList>
    </citation>
    <scope>NUCLEOTIDE SEQUENCE [LARGE SCALE GENOMIC DNA]</scope>
    <source>
        <strain evidence="4">DSM 45237</strain>
    </source>
</reference>
<dbReference type="OrthoDB" id="9780211at2"/>
<accession>A0A1H5IJB3</accession>
<dbReference type="InterPro" id="IPR002589">
    <property type="entry name" value="Macro_dom"/>
</dbReference>
<evidence type="ECO:0000313" key="4">
    <source>
        <dbReference type="Proteomes" id="UP000181980"/>
    </source>
</evidence>
<evidence type="ECO:0000259" key="2">
    <source>
        <dbReference type="Pfam" id="PF01661"/>
    </source>
</evidence>
<sequence length="79" mass="8263">MGIRVQHGDLLAAQFKAAHPDMFAAYAAAARAGELRLRSIAVPPLGCGLGGLDWADVEPMVRRGLGALPGVEVLLYPPV</sequence>
<keyword evidence="4" id="KW-1185">Reference proteome</keyword>
<name>A0A1H5IJB3_9ACTN</name>
<dbReference type="STRING" id="561176.SAMN04488561_1219"/>
<dbReference type="Gene3D" id="3.40.220.10">
    <property type="entry name" value="Leucine Aminopeptidase, subunit E, domain 1"/>
    <property type="match status" value="1"/>
</dbReference>
<dbReference type="Pfam" id="PF01661">
    <property type="entry name" value="Macro"/>
    <property type="match status" value="1"/>
</dbReference>
<feature type="domain" description="Macro" evidence="2">
    <location>
        <begin position="24"/>
        <end position="60"/>
    </location>
</feature>
<organism evidence="3 4">
    <name type="scientific">Jiangella alba</name>
    <dbReference type="NCBI Taxonomy" id="561176"/>
    <lineage>
        <taxon>Bacteria</taxon>
        <taxon>Bacillati</taxon>
        <taxon>Actinomycetota</taxon>
        <taxon>Actinomycetes</taxon>
        <taxon>Jiangellales</taxon>
        <taxon>Jiangellaceae</taxon>
        <taxon>Jiangella</taxon>
    </lineage>
</organism>
<dbReference type="AlphaFoldDB" id="A0A1H5IJB3"/>
<comment type="catalytic activity">
    <reaction evidence="1">
        <text>an N-(ADP-alpha-D-ribosyl)-thymidine in DNA + H2O = a thymidine in DNA + ADP-D-ribose</text>
        <dbReference type="Rhea" id="RHEA:71655"/>
        <dbReference type="Rhea" id="RHEA-COMP:13556"/>
        <dbReference type="Rhea" id="RHEA-COMP:18051"/>
        <dbReference type="ChEBI" id="CHEBI:15377"/>
        <dbReference type="ChEBI" id="CHEBI:57967"/>
        <dbReference type="ChEBI" id="CHEBI:137386"/>
        <dbReference type="ChEBI" id="CHEBI:191199"/>
    </reaction>
    <physiologicalReaction direction="left-to-right" evidence="1">
        <dbReference type="Rhea" id="RHEA:71656"/>
    </physiologicalReaction>
</comment>
<dbReference type="InterPro" id="IPR043472">
    <property type="entry name" value="Macro_dom-like"/>
</dbReference>
<dbReference type="PANTHER" id="PTHR12521:SF0">
    <property type="entry name" value="ADP-RIBOSE GLYCOHYDROLASE OARD1"/>
    <property type="match status" value="1"/>
</dbReference>
<protein>
    <recommendedName>
        <fullName evidence="2">Macro domain-containing protein</fullName>
    </recommendedName>
</protein>
<gene>
    <name evidence="3" type="ORF">SAMN04488561_1219</name>
</gene>
<dbReference type="SUPFAM" id="SSF52949">
    <property type="entry name" value="Macro domain-like"/>
    <property type="match status" value="1"/>
</dbReference>
<dbReference type="InterPro" id="IPR050892">
    <property type="entry name" value="ADP-ribose_metab_enzymes"/>
</dbReference>
<dbReference type="GO" id="GO:0140291">
    <property type="term" value="P:peptidyl-glutamate ADP-deribosylation"/>
    <property type="evidence" value="ECO:0007669"/>
    <property type="project" value="TreeGrafter"/>
</dbReference>
<evidence type="ECO:0000256" key="1">
    <source>
        <dbReference type="ARBA" id="ARBA00035885"/>
    </source>
</evidence>
<proteinExistence type="predicted"/>